<accession>A0A653LBN5</accession>
<dbReference type="AlphaFoldDB" id="A0A653LBN5"/>
<dbReference type="EMBL" id="CABWLC010000020">
    <property type="protein sequence ID" value="VXA89039.1"/>
    <property type="molecule type" value="Genomic_DNA"/>
</dbReference>
<reference evidence="1 2" key="1">
    <citation type="submission" date="2019-10" db="EMBL/GenBank/DDBJ databases">
        <authorList>
            <person name="Karimi E."/>
        </authorList>
    </citation>
    <scope>NUCLEOTIDE SEQUENCE [LARGE SCALE GENOMIC DNA]</scope>
    <source>
        <strain evidence="1">Aeromonas sp. 8C</strain>
    </source>
</reference>
<evidence type="ECO:0000313" key="2">
    <source>
        <dbReference type="Proteomes" id="UP000439123"/>
    </source>
</evidence>
<organism evidence="1 2">
    <name type="scientific">Aeromonas veronii</name>
    <dbReference type="NCBI Taxonomy" id="654"/>
    <lineage>
        <taxon>Bacteria</taxon>
        <taxon>Pseudomonadati</taxon>
        <taxon>Pseudomonadota</taxon>
        <taxon>Gammaproteobacteria</taxon>
        <taxon>Aeromonadales</taxon>
        <taxon>Aeromonadaceae</taxon>
        <taxon>Aeromonas</taxon>
    </lineage>
</organism>
<gene>
    <name evidence="1" type="ORF">AERO8C_70668</name>
</gene>
<name>A0A653LBN5_AERVE</name>
<evidence type="ECO:0000313" key="1">
    <source>
        <dbReference type="EMBL" id="VXA89039.1"/>
    </source>
</evidence>
<protein>
    <submittedName>
        <fullName evidence="1">Uncharacterized protein</fullName>
    </submittedName>
</protein>
<sequence>MVTILPSTNTNCYMLIIILNDLIYYCFQIN</sequence>
<dbReference type="Proteomes" id="UP000439123">
    <property type="component" value="Unassembled WGS sequence"/>
</dbReference>
<proteinExistence type="predicted"/>